<dbReference type="Proteomes" id="UP000003477">
    <property type="component" value="Unassembled WGS sequence"/>
</dbReference>
<dbReference type="RefSeq" id="WP_007309462.1">
    <property type="nucleotide sequence ID" value="NZ_CAWLMR010000977.1"/>
</dbReference>
<proteinExistence type="predicted"/>
<protein>
    <submittedName>
        <fullName evidence="1">Uncharacterized protein</fullName>
    </submittedName>
</protein>
<sequence length="47" mass="5594">MYFDKIISYITILLSDINTHWQTIAPILIIRNEEEYDQAVERLNALI</sequence>
<dbReference type="AlphaFoldDB" id="G5J095"/>
<organism evidence="1 2">
    <name type="scientific">Crocosphaera watsonii WH 0003</name>
    <dbReference type="NCBI Taxonomy" id="423471"/>
    <lineage>
        <taxon>Bacteria</taxon>
        <taxon>Bacillati</taxon>
        <taxon>Cyanobacteriota</taxon>
        <taxon>Cyanophyceae</taxon>
        <taxon>Oscillatoriophycideae</taxon>
        <taxon>Chroococcales</taxon>
        <taxon>Aphanothecaceae</taxon>
        <taxon>Crocosphaera</taxon>
    </lineage>
</organism>
<accession>G5J095</accession>
<gene>
    <name evidence="1" type="ORF">CWATWH0003_0932</name>
</gene>
<reference evidence="1 2" key="1">
    <citation type="journal article" date="2011" name="Front. Microbiol.">
        <title>Two Strains of Crocosphaera watsonii with Highly Conserved Genomes are Distinguished by Strain-Specific Features.</title>
        <authorList>
            <person name="Bench S.R."/>
            <person name="Ilikchyan I.N."/>
            <person name="Tripp H.J."/>
            <person name="Zehr J.P."/>
        </authorList>
    </citation>
    <scope>NUCLEOTIDE SEQUENCE [LARGE SCALE GENOMIC DNA]</scope>
    <source>
        <strain evidence="1 2">WH 0003</strain>
    </source>
</reference>
<name>G5J095_CROWT</name>
<dbReference type="EMBL" id="AESD01000150">
    <property type="protein sequence ID" value="EHJ14394.1"/>
    <property type="molecule type" value="Genomic_DNA"/>
</dbReference>
<dbReference type="PATRIC" id="fig|423471.3.peg.860"/>
<evidence type="ECO:0000313" key="1">
    <source>
        <dbReference type="EMBL" id="EHJ14394.1"/>
    </source>
</evidence>
<evidence type="ECO:0000313" key="2">
    <source>
        <dbReference type="Proteomes" id="UP000003477"/>
    </source>
</evidence>
<comment type="caution">
    <text evidence="1">The sequence shown here is derived from an EMBL/GenBank/DDBJ whole genome shotgun (WGS) entry which is preliminary data.</text>
</comment>